<keyword evidence="2 11" id="KW-0813">Transport</keyword>
<evidence type="ECO:0000256" key="6">
    <source>
        <dbReference type="ARBA" id="ARBA00023004"/>
    </source>
</evidence>
<evidence type="ECO:0000256" key="9">
    <source>
        <dbReference type="ARBA" id="ARBA00023136"/>
    </source>
</evidence>
<evidence type="ECO:0000259" key="14">
    <source>
        <dbReference type="Pfam" id="PF00593"/>
    </source>
</evidence>
<keyword evidence="8 12" id="KW-0798">TonB box</keyword>
<feature type="chain" id="PRO_5046430255" evidence="13">
    <location>
        <begin position="30"/>
        <end position="760"/>
    </location>
</feature>
<keyword evidence="5 11" id="KW-0812">Transmembrane</keyword>
<accession>A0ABT6JSC5</accession>
<feature type="signal peptide" evidence="13">
    <location>
        <begin position="1"/>
        <end position="29"/>
    </location>
</feature>
<keyword evidence="13" id="KW-0732">Signal</keyword>
<organism evidence="16 17">
    <name type="scientific">Luteimonas kalidii</name>
    <dbReference type="NCBI Taxonomy" id="3042025"/>
    <lineage>
        <taxon>Bacteria</taxon>
        <taxon>Pseudomonadati</taxon>
        <taxon>Pseudomonadota</taxon>
        <taxon>Gammaproteobacteria</taxon>
        <taxon>Lysobacterales</taxon>
        <taxon>Lysobacteraceae</taxon>
        <taxon>Luteimonas</taxon>
    </lineage>
</organism>
<evidence type="ECO:0000256" key="2">
    <source>
        <dbReference type="ARBA" id="ARBA00022448"/>
    </source>
</evidence>
<dbReference type="PANTHER" id="PTHR32552">
    <property type="entry name" value="FERRICHROME IRON RECEPTOR-RELATED"/>
    <property type="match status" value="1"/>
</dbReference>
<dbReference type="Proteomes" id="UP001156873">
    <property type="component" value="Unassembled WGS sequence"/>
</dbReference>
<comment type="caution">
    <text evidence="16">The sequence shown here is derived from an EMBL/GenBank/DDBJ whole genome shotgun (WGS) entry which is preliminary data.</text>
</comment>
<keyword evidence="10 11" id="KW-0998">Cell outer membrane</keyword>
<protein>
    <submittedName>
        <fullName evidence="16">TonB-dependent receptor</fullName>
    </submittedName>
</protein>
<proteinExistence type="inferred from homology"/>
<evidence type="ECO:0000256" key="7">
    <source>
        <dbReference type="ARBA" id="ARBA00023065"/>
    </source>
</evidence>
<dbReference type="Gene3D" id="2.40.170.20">
    <property type="entry name" value="TonB-dependent receptor, beta-barrel domain"/>
    <property type="match status" value="1"/>
</dbReference>
<comment type="similarity">
    <text evidence="11 12">Belongs to the TonB-dependent receptor family.</text>
</comment>
<evidence type="ECO:0000256" key="5">
    <source>
        <dbReference type="ARBA" id="ARBA00022692"/>
    </source>
</evidence>
<evidence type="ECO:0000256" key="12">
    <source>
        <dbReference type="RuleBase" id="RU003357"/>
    </source>
</evidence>
<sequence length="760" mass="82684">MTQAPPRRSPAPRLSALALALSLPIAVQAQDAPPPEPADAVTLDALEVTAQRRVENIQDVPVSISVLSGETLDVLGSGGTDVRFLSGRVPSLNIESSFGRAFPRFYIRGYGNTDFRLNTSQPVSLVYDDVVQENPILKGFPVFDLERIEVLRGPQGSLFGRNTPAGVVKFDSVRPSQEFGGYAQLGYGSDDMWNFEGAVGGSLGERWSARVSTLYQRRDDWVRNDYPGPSDGFEGYDESAARAQLLYEGDGFEALLNVHARHLNGSARLFRANIIEPGTNDFVAGFDRDVVTQDGLNSSELDSQGASARLRWDLGDYTLHSITGYESLETFNRGDIDGGYGAVFLPDSGPGVIPFASETADGIPDHSQWSQELRIESGYGGALDWQAGVFWFKEDYRVDSVSYDSLAGSAQDGYQRIRQTNDAWAVFGALTWQATDALELRAGLRYTVDEKQLTVEEYWNTGFAACVLAGKCTLEQLAALEPDGDLSASPEDKKLNWDLSATFELNEDVNLYGRVATGFRGSSIQSAGAFNGKSVAGPETSTAAEFGVKADLFDRRARLNAGVFYYEVDDQQLTAVGGAANANILLNAERSTGRGVEFDLEAWLGDSVLVTLGSGYNDTEIEDDDLAVAVCAACTVTDPRVGALAAIDGNTLPQAPKWTHNLTARWGVPVGSGELFVFTDWVYRSEVNFFLYESVEFTGKSLLEGGLRAGYLWNDGDYEVAAYGRNITDQERIVGGIDFNNLTGFINEPRTLGVEFTARF</sequence>
<dbReference type="InterPro" id="IPR000531">
    <property type="entry name" value="Beta-barrel_TonB"/>
</dbReference>
<dbReference type="InterPro" id="IPR036942">
    <property type="entry name" value="Beta-barrel_TonB_sf"/>
</dbReference>
<evidence type="ECO:0000256" key="1">
    <source>
        <dbReference type="ARBA" id="ARBA00004571"/>
    </source>
</evidence>
<keyword evidence="6" id="KW-0408">Iron</keyword>
<dbReference type="SUPFAM" id="SSF56935">
    <property type="entry name" value="Porins"/>
    <property type="match status" value="1"/>
</dbReference>
<reference evidence="16 17" key="1">
    <citation type="submission" date="2023-04" db="EMBL/GenBank/DDBJ databases">
        <title>Luteimonas sp. M1R5S59.</title>
        <authorList>
            <person name="Sun J.-Q."/>
        </authorList>
    </citation>
    <scope>NUCLEOTIDE SEQUENCE [LARGE SCALE GENOMIC DNA]</scope>
    <source>
        <strain evidence="16 17">M1R5S59</strain>
    </source>
</reference>
<keyword evidence="9 11" id="KW-0472">Membrane</keyword>
<keyword evidence="3 11" id="KW-1134">Transmembrane beta strand</keyword>
<name>A0ABT6JSC5_9GAMM</name>
<comment type="subcellular location">
    <subcellularLocation>
        <location evidence="1 11">Cell outer membrane</location>
        <topology evidence="1 11">Multi-pass membrane protein</topology>
    </subcellularLocation>
</comment>
<evidence type="ECO:0000313" key="17">
    <source>
        <dbReference type="Proteomes" id="UP001156873"/>
    </source>
</evidence>
<dbReference type="Pfam" id="PF00593">
    <property type="entry name" value="TonB_dep_Rec_b-barrel"/>
    <property type="match status" value="1"/>
</dbReference>
<feature type="domain" description="TonB-dependent receptor-like beta-barrel" evidence="14">
    <location>
        <begin position="288"/>
        <end position="726"/>
    </location>
</feature>
<dbReference type="Pfam" id="PF07715">
    <property type="entry name" value="Plug"/>
    <property type="match status" value="1"/>
</dbReference>
<dbReference type="InterPro" id="IPR012910">
    <property type="entry name" value="Plug_dom"/>
</dbReference>
<dbReference type="EMBL" id="JARXRO010000011">
    <property type="protein sequence ID" value="MDH5833056.1"/>
    <property type="molecule type" value="Genomic_DNA"/>
</dbReference>
<keyword evidence="17" id="KW-1185">Reference proteome</keyword>
<evidence type="ECO:0000259" key="15">
    <source>
        <dbReference type="Pfam" id="PF07715"/>
    </source>
</evidence>
<dbReference type="PROSITE" id="PS52016">
    <property type="entry name" value="TONB_DEPENDENT_REC_3"/>
    <property type="match status" value="1"/>
</dbReference>
<evidence type="ECO:0000256" key="11">
    <source>
        <dbReference type="PROSITE-ProRule" id="PRU01360"/>
    </source>
</evidence>
<evidence type="ECO:0000256" key="3">
    <source>
        <dbReference type="ARBA" id="ARBA00022452"/>
    </source>
</evidence>
<evidence type="ECO:0000256" key="8">
    <source>
        <dbReference type="ARBA" id="ARBA00023077"/>
    </source>
</evidence>
<evidence type="ECO:0000256" key="10">
    <source>
        <dbReference type="ARBA" id="ARBA00023237"/>
    </source>
</evidence>
<dbReference type="InterPro" id="IPR039426">
    <property type="entry name" value="TonB-dep_rcpt-like"/>
</dbReference>
<gene>
    <name evidence="16" type="ORF">QFW81_03820</name>
</gene>
<keyword evidence="4" id="KW-0410">Iron transport</keyword>
<evidence type="ECO:0000256" key="13">
    <source>
        <dbReference type="SAM" id="SignalP"/>
    </source>
</evidence>
<evidence type="ECO:0000313" key="16">
    <source>
        <dbReference type="EMBL" id="MDH5833056.1"/>
    </source>
</evidence>
<evidence type="ECO:0000256" key="4">
    <source>
        <dbReference type="ARBA" id="ARBA00022496"/>
    </source>
</evidence>
<dbReference type="RefSeq" id="WP_280577240.1">
    <property type="nucleotide sequence ID" value="NZ_JARXRO010000011.1"/>
</dbReference>
<keyword evidence="7" id="KW-0406">Ion transport</keyword>
<keyword evidence="16" id="KW-0675">Receptor</keyword>
<dbReference type="PANTHER" id="PTHR32552:SF81">
    <property type="entry name" value="TONB-DEPENDENT OUTER MEMBRANE RECEPTOR"/>
    <property type="match status" value="1"/>
</dbReference>
<feature type="domain" description="TonB-dependent receptor plug" evidence="15">
    <location>
        <begin position="57"/>
        <end position="167"/>
    </location>
</feature>